<feature type="compositionally biased region" description="Low complexity" evidence="1">
    <location>
        <begin position="69"/>
        <end position="99"/>
    </location>
</feature>
<feature type="region of interest" description="Disordered" evidence="1">
    <location>
        <begin position="45"/>
        <end position="99"/>
    </location>
</feature>
<dbReference type="Proteomes" id="UP001066276">
    <property type="component" value="Chromosome 1_1"/>
</dbReference>
<feature type="region of interest" description="Disordered" evidence="1">
    <location>
        <begin position="179"/>
        <end position="239"/>
    </location>
</feature>
<gene>
    <name evidence="2" type="ORF">NDU88_003784</name>
</gene>
<proteinExistence type="predicted"/>
<evidence type="ECO:0000313" key="2">
    <source>
        <dbReference type="EMBL" id="KAJ1216178.1"/>
    </source>
</evidence>
<reference evidence="2" key="1">
    <citation type="journal article" date="2022" name="bioRxiv">
        <title>Sequencing and chromosome-scale assembly of the giantPleurodeles waltlgenome.</title>
        <authorList>
            <person name="Brown T."/>
            <person name="Elewa A."/>
            <person name="Iarovenko S."/>
            <person name="Subramanian E."/>
            <person name="Araus A.J."/>
            <person name="Petzold A."/>
            <person name="Susuki M."/>
            <person name="Suzuki K.-i.T."/>
            <person name="Hayashi T."/>
            <person name="Toyoda A."/>
            <person name="Oliveira C."/>
            <person name="Osipova E."/>
            <person name="Leigh N.D."/>
            <person name="Simon A."/>
            <person name="Yun M.H."/>
        </authorList>
    </citation>
    <scope>NUCLEOTIDE SEQUENCE</scope>
    <source>
        <strain evidence="2">20211129_DDA</strain>
        <tissue evidence="2">Liver</tissue>
    </source>
</reference>
<feature type="compositionally biased region" description="Polar residues" evidence="1">
    <location>
        <begin position="228"/>
        <end position="239"/>
    </location>
</feature>
<organism evidence="2 3">
    <name type="scientific">Pleurodeles waltl</name>
    <name type="common">Iberian ribbed newt</name>
    <dbReference type="NCBI Taxonomy" id="8319"/>
    <lineage>
        <taxon>Eukaryota</taxon>
        <taxon>Metazoa</taxon>
        <taxon>Chordata</taxon>
        <taxon>Craniata</taxon>
        <taxon>Vertebrata</taxon>
        <taxon>Euteleostomi</taxon>
        <taxon>Amphibia</taxon>
        <taxon>Batrachia</taxon>
        <taxon>Caudata</taxon>
        <taxon>Salamandroidea</taxon>
        <taxon>Salamandridae</taxon>
        <taxon>Pleurodelinae</taxon>
        <taxon>Pleurodeles</taxon>
    </lineage>
</organism>
<name>A0AAV7WSM3_PLEWA</name>
<sequence>MIRTAADVTAADVTAIFYLFNHSIPDLRQLVMTSLLPLYMQSSAGGGTGAPEHEGAASHMAMEGHTADSESTSGTEGEGSFTAVTGSATSDTDSSSDGSSLVVAATSMLSTSTAVTPPKVVKGQKKSPKSGKNSTAEKAAILPAAQDATASPIVTGPETTARVSAQEGRTIVTGLESTARVSAQEGSTIITGPETTARVSAEEGSAATAPLGNEGPPCHTPLHRSETAKSSTAEQGKHR</sequence>
<dbReference type="EMBL" id="JANPWB010000001">
    <property type="protein sequence ID" value="KAJ1216178.1"/>
    <property type="molecule type" value="Genomic_DNA"/>
</dbReference>
<evidence type="ECO:0000256" key="1">
    <source>
        <dbReference type="SAM" id="MobiDB-lite"/>
    </source>
</evidence>
<feature type="compositionally biased region" description="Polar residues" evidence="1">
    <location>
        <begin position="179"/>
        <end position="198"/>
    </location>
</feature>
<feature type="region of interest" description="Disordered" evidence="1">
    <location>
        <begin position="116"/>
        <end position="135"/>
    </location>
</feature>
<dbReference type="AlphaFoldDB" id="A0AAV7WSM3"/>
<keyword evidence="3" id="KW-1185">Reference proteome</keyword>
<evidence type="ECO:0000313" key="3">
    <source>
        <dbReference type="Proteomes" id="UP001066276"/>
    </source>
</evidence>
<accession>A0AAV7WSM3</accession>
<comment type="caution">
    <text evidence="2">The sequence shown here is derived from an EMBL/GenBank/DDBJ whole genome shotgun (WGS) entry which is preliminary data.</text>
</comment>
<protein>
    <submittedName>
        <fullName evidence="2">Uncharacterized protein</fullName>
    </submittedName>
</protein>